<dbReference type="KEGG" id="cpra:CPter91_4901"/>
<keyword evidence="4" id="KW-1185">Reference proteome</keyword>
<evidence type="ECO:0000313" key="1">
    <source>
        <dbReference type="EMBL" id="AMP07194.1"/>
    </source>
</evidence>
<organism evidence="1 3">
    <name type="scientific">Collimonas pratensis</name>
    <dbReference type="NCBI Taxonomy" id="279113"/>
    <lineage>
        <taxon>Bacteria</taxon>
        <taxon>Pseudomonadati</taxon>
        <taxon>Pseudomonadota</taxon>
        <taxon>Betaproteobacteria</taxon>
        <taxon>Burkholderiales</taxon>
        <taxon>Oxalobacteraceae</taxon>
        <taxon>Collimonas</taxon>
    </lineage>
</organism>
<accession>A0A127R384</accession>
<dbReference type="Proteomes" id="UP000074914">
    <property type="component" value="Chromosome"/>
</dbReference>
<dbReference type="Proteomes" id="UP000074561">
    <property type="component" value="Chromosome"/>
</dbReference>
<protein>
    <submittedName>
        <fullName evidence="1">Uncharacterized protein</fullName>
    </submittedName>
</protein>
<sequence length="37" mass="3844">MRVTAGSNAAILSFPRKKSVASLDVLVCGLEPNADGR</sequence>
<proteinExistence type="predicted"/>
<dbReference type="EMBL" id="CP013234">
    <property type="protein sequence ID" value="AMP07194.1"/>
    <property type="molecule type" value="Genomic_DNA"/>
</dbReference>
<evidence type="ECO:0000313" key="4">
    <source>
        <dbReference type="Proteomes" id="UP000074914"/>
    </source>
</evidence>
<name>A0A127R384_9BURK</name>
<gene>
    <name evidence="2" type="ORF">CPter291_4716</name>
    <name evidence="1" type="ORF">CPter91_4901</name>
</gene>
<reference evidence="3 4" key="1">
    <citation type="submission" date="2015-11" db="EMBL/GenBank/DDBJ databases">
        <title>Exploring the genomic traits of fungus-feeding bacterial genus Collimonas.</title>
        <authorList>
            <person name="Song C."/>
            <person name="Schmidt R."/>
            <person name="de Jager V."/>
            <person name="Krzyzanowska D."/>
            <person name="Jongedijk E."/>
            <person name="Cankar K."/>
            <person name="Beekwilder J."/>
            <person name="van Veen A."/>
            <person name="de Boer W."/>
            <person name="van Veen J.A."/>
            <person name="Garbeva P."/>
        </authorList>
    </citation>
    <scope>NUCLEOTIDE SEQUENCE [LARGE SCALE GENOMIC DNA]</scope>
    <source>
        <strain evidence="2 4">Ter291</strain>
        <strain evidence="1 3">Ter91</strain>
    </source>
</reference>
<evidence type="ECO:0000313" key="3">
    <source>
        <dbReference type="Proteomes" id="UP000074561"/>
    </source>
</evidence>
<dbReference type="AlphaFoldDB" id="A0A127R384"/>
<dbReference type="EMBL" id="CP013236">
    <property type="protein sequence ID" value="AMP16934.1"/>
    <property type="molecule type" value="Genomic_DNA"/>
</dbReference>
<evidence type="ECO:0000313" key="2">
    <source>
        <dbReference type="EMBL" id="AMP16934.1"/>
    </source>
</evidence>
<dbReference type="STRING" id="279113.CPter91_4901"/>